<comment type="caution">
    <text evidence="1">The sequence shown here is derived from an EMBL/GenBank/DDBJ whole genome shotgun (WGS) entry which is preliminary data.</text>
</comment>
<accession>A0A9X3WBG3</accession>
<gene>
    <name evidence="1" type="ORF">ODV15_10560</name>
</gene>
<reference evidence="1" key="1">
    <citation type="journal article" date="2022" name="Microorganisms">
        <title>Antibiotic Susceptibility, Resistance Gene Determinants and Corresponding Genomic Regions in Lactobacillus amylovorus Isolates Derived from Wild Boars and Domestic Pigs.</title>
        <authorList>
            <person name="Moravkova M."/>
            <person name="Kostovova I."/>
            <person name="Kavanova K."/>
            <person name="Pechar R."/>
            <person name="Stanek S."/>
            <person name="Brychta A."/>
            <person name="Zeman M."/>
            <person name="Kubasova T."/>
        </authorList>
    </citation>
    <scope>NUCLEOTIDE SEQUENCE</scope>
    <source>
        <strain evidence="1">M356A</strain>
    </source>
</reference>
<reference evidence="1" key="2">
    <citation type="submission" date="2022-10" db="EMBL/GenBank/DDBJ databases">
        <authorList>
            <person name="Kostovova I."/>
            <person name="Moravkova M."/>
            <person name="Pechar R."/>
        </authorList>
    </citation>
    <scope>NUCLEOTIDE SEQUENCE</scope>
    <source>
        <strain evidence="1">M356A</strain>
    </source>
</reference>
<dbReference type="AlphaFoldDB" id="A0A9X3WBG3"/>
<proteinExistence type="predicted"/>
<dbReference type="Proteomes" id="UP001143700">
    <property type="component" value="Unassembled WGS sequence"/>
</dbReference>
<evidence type="ECO:0000313" key="2">
    <source>
        <dbReference type="Proteomes" id="UP001143700"/>
    </source>
</evidence>
<protein>
    <submittedName>
        <fullName evidence="1">Uncharacterized protein</fullName>
    </submittedName>
</protein>
<dbReference type="RefSeq" id="WP_023192100.1">
    <property type="nucleotide sequence ID" value="NZ_JAOTGU010000027.1"/>
</dbReference>
<dbReference type="EMBL" id="JAOTGU010000027">
    <property type="protein sequence ID" value="MDB6262979.1"/>
    <property type="molecule type" value="Genomic_DNA"/>
</dbReference>
<organism evidence="1 2">
    <name type="scientific">Lactobacillus amylovorus</name>
    <dbReference type="NCBI Taxonomy" id="1604"/>
    <lineage>
        <taxon>Bacteria</taxon>
        <taxon>Bacillati</taxon>
        <taxon>Bacillota</taxon>
        <taxon>Bacilli</taxon>
        <taxon>Lactobacillales</taxon>
        <taxon>Lactobacillaceae</taxon>
        <taxon>Lactobacillus</taxon>
    </lineage>
</organism>
<name>A0A9X3WBG3_LACAM</name>
<sequence>MIITFFTRDGQFTTDKFATINDAKDYLEEAINPIMIEDIESTGADRAAIFIPKATISIIPIHKLHKKRHSTSRPIYRVVKKPEYHPNEPKTINRINANLNKSLPDEISKPIRFVTKEGKVVGNGTLYKKGSQFKILGIPDNYKLECEDDVEKRMQLLYWPDLITVKLDNTTANSKSEKSDKSDDVRIANDPDDVTWNDDDEHGKAWNKLLFEKMNVGGEQYLDMFTKNKDDENWRLAYNFFEKHIDVLYEDPEWKEFRLVWDQIHKE</sequence>
<evidence type="ECO:0000313" key="1">
    <source>
        <dbReference type="EMBL" id="MDB6262979.1"/>
    </source>
</evidence>